<protein>
    <recommendedName>
        <fullName evidence="3">MalT-like TPR region domain-containing protein</fullName>
    </recommendedName>
</protein>
<dbReference type="AlphaFoldDB" id="A0A7S2J3K3"/>
<name>A0A7S2J3K3_9DINO</name>
<evidence type="ECO:0008006" key="3">
    <source>
        <dbReference type="Google" id="ProtNLM"/>
    </source>
</evidence>
<accession>A0A7S2J3K3</accession>
<evidence type="ECO:0000313" key="2">
    <source>
        <dbReference type="EMBL" id="CAD9536503.1"/>
    </source>
</evidence>
<feature type="region of interest" description="Disordered" evidence="1">
    <location>
        <begin position="224"/>
        <end position="245"/>
    </location>
</feature>
<proteinExistence type="predicted"/>
<dbReference type="EMBL" id="HBGW01022669">
    <property type="protein sequence ID" value="CAD9536503.1"/>
    <property type="molecule type" value="Transcribed_RNA"/>
</dbReference>
<dbReference type="PANTHER" id="PTHR46082">
    <property type="entry name" value="ATP/GTP-BINDING PROTEIN-RELATED"/>
    <property type="match status" value="1"/>
</dbReference>
<dbReference type="InterPro" id="IPR011990">
    <property type="entry name" value="TPR-like_helical_dom_sf"/>
</dbReference>
<dbReference type="PANTHER" id="PTHR46082:SF6">
    <property type="entry name" value="AAA+ ATPASE DOMAIN-CONTAINING PROTEIN-RELATED"/>
    <property type="match status" value="1"/>
</dbReference>
<gene>
    <name evidence="2" type="ORF">BRAN1462_LOCUS14377</name>
</gene>
<evidence type="ECO:0000256" key="1">
    <source>
        <dbReference type="SAM" id="MobiDB-lite"/>
    </source>
</evidence>
<dbReference type="InterPro" id="IPR053137">
    <property type="entry name" value="NLR-like"/>
</dbReference>
<dbReference type="Gene3D" id="1.25.40.10">
    <property type="entry name" value="Tetratricopeptide repeat domain"/>
    <property type="match status" value="1"/>
</dbReference>
<dbReference type="SUPFAM" id="SSF48452">
    <property type="entry name" value="TPR-like"/>
    <property type="match status" value="1"/>
</dbReference>
<organism evidence="2">
    <name type="scientific">Zooxanthella nutricula</name>
    <dbReference type="NCBI Taxonomy" id="1333877"/>
    <lineage>
        <taxon>Eukaryota</taxon>
        <taxon>Sar</taxon>
        <taxon>Alveolata</taxon>
        <taxon>Dinophyceae</taxon>
        <taxon>Peridiniales</taxon>
        <taxon>Peridiniales incertae sedis</taxon>
        <taxon>Zooxanthella</taxon>
    </lineage>
</organism>
<sequence length="259" mass="28502">MCEVATADAFVQGNQALALLNTGAYQEAEPLLRAAVDRMRGQVDDQGREISGLLVWSKRLMESLVEQGKFAEAETVGKKTLRTFEERWGLADEDVLDVKCLLAESLWELKKPRDAAPIANAALEGFESNLKRGPEHHMTLKCRALCAVLLDKLGRMRESKDLLQSARAGAAAAEERAETRFAQGGRRQSDSERRGYLKVEAILGKLPVRRTSLGDIVRQRMMTKGTTVSTEEGETESEYASTLAAESRRPSKCSVVSGC</sequence>
<reference evidence="2" key="1">
    <citation type="submission" date="2021-01" db="EMBL/GenBank/DDBJ databases">
        <authorList>
            <person name="Corre E."/>
            <person name="Pelletier E."/>
            <person name="Niang G."/>
            <person name="Scheremetjew M."/>
            <person name="Finn R."/>
            <person name="Kale V."/>
            <person name="Holt S."/>
            <person name="Cochrane G."/>
            <person name="Meng A."/>
            <person name="Brown T."/>
            <person name="Cohen L."/>
        </authorList>
    </citation>
    <scope>NUCLEOTIDE SEQUENCE</scope>
    <source>
        <strain evidence="2">RCC3387</strain>
    </source>
</reference>